<evidence type="ECO:0000259" key="9">
    <source>
        <dbReference type="PROSITE" id="PS50011"/>
    </source>
</evidence>
<sequence>MIHSSSKDTFADLKDVIQGIARVTIEETKQEGAADDEASLIGSIGSQTYSDDVLEEVNRLGEGAGGAVHTVKDKRTGEILACKTIPTRTTPARQVLRELQFLSESKHENIIRFYGAYMTPSTSEVKVVTEVCEGGSLEAVGKRVIELNAASSEKVIGKLAEGILQGLAYLHGRQIIHRDIKPSNVLLTRQGVVKLCDFGVSGTLVGSIAETFTGTQYYMAPERILGQPYTIRSDVWSTGLTLLELAQKRFPYPHNLGPIDLIQRIVRDEPPKLEDDPNASPPQTWSPGIKDFFRVTLTVDSEKRPTPKEMLGHFWVADSMLRRPNMARWVSELWGFPPPTPPASK</sequence>
<evidence type="ECO:0000256" key="4">
    <source>
        <dbReference type="ARBA" id="ARBA00022840"/>
    </source>
</evidence>
<evidence type="ECO:0000256" key="3">
    <source>
        <dbReference type="ARBA" id="ARBA00022777"/>
    </source>
</evidence>
<dbReference type="Gene3D" id="1.10.510.10">
    <property type="entry name" value="Transferase(Phosphotransferase) domain 1"/>
    <property type="match status" value="1"/>
</dbReference>
<dbReference type="FunCoup" id="A0A165F072">
    <property type="interactions" value="159"/>
</dbReference>
<accession>A0A165F072</accession>
<feature type="binding site" evidence="7">
    <location>
        <position position="83"/>
    </location>
    <ligand>
        <name>ATP</name>
        <dbReference type="ChEBI" id="CHEBI:30616"/>
    </ligand>
</feature>
<dbReference type="GO" id="GO:0000196">
    <property type="term" value="P:cell integrity MAPK cascade"/>
    <property type="evidence" value="ECO:0007669"/>
    <property type="project" value="TreeGrafter"/>
</dbReference>
<dbReference type="SMART" id="SM00220">
    <property type="entry name" value="S_TKc"/>
    <property type="match status" value="1"/>
</dbReference>
<keyword evidence="11" id="KW-1185">Reference proteome</keyword>
<evidence type="ECO:0000256" key="2">
    <source>
        <dbReference type="ARBA" id="ARBA00022741"/>
    </source>
</evidence>
<reference evidence="10 11" key="1">
    <citation type="journal article" date="2016" name="Mol. Biol. Evol.">
        <title>Comparative Genomics of Early-Diverging Mushroom-Forming Fungi Provides Insights into the Origins of Lignocellulose Decay Capabilities.</title>
        <authorList>
            <person name="Nagy L.G."/>
            <person name="Riley R."/>
            <person name="Tritt A."/>
            <person name="Adam C."/>
            <person name="Daum C."/>
            <person name="Floudas D."/>
            <person name="Sun H."/>
            <person name="Yadav J.S."/>
            <person name="Pangilinan J."/>
            <person name="Larsson K.H."/>
            <person name="Matsuura K."/>
            <person name="Barry K."/>
            <person name="Labutti K."/>
            <person name="Kuo R."/>
            <person name="Ohm R.A."/>
            <person name="Bhattacharya S.S."/>
            <person name="Shirouzu T."/>
            <person name="Yoshinaga Y."/>
            <person name="Martin F.M."/>
            <person name="Grigoriev I.V."/>
            <person name="Hibbett D.S."/>
        </authorList>
    </citation>
    <scope>NUCLEOTIDE SEQUENCE [LARGE SCALE GENOMIC DNA]</scope>
    <source>
        <strain evidence="10 11">HHB12029</strain>
    </source>
</reference>
<dbReference type="InterPro" id="IPR011009">
    <property type="entry name" value="Kinase-like_dom_sf"/>
</dbReference>
<dbReference type="GO" id="GO:0004674">
    <property type="term" value="F:protein serine/threonine kinase activity"/>
    <property type="evidence" value="ECO:0007669"/>
    <property type="project" value="UniProtKB-KW"/>
</dbReference>
<evidence type="ECO:0000256" key="7">
    <source>
        <dbReference type="PROSITE-ProRule" id="PRU10141"/>
    </source>
</evidence>
<dbReference type="GO" id="GO:0060237">
    <property type="term" value="P:regulation of fungal-type cell wall organization"/>
    <property type="evidence" value="ECO:0007669"/>
    <property type="project" value="TreeGrafter"/>
</dbReference>
<feature type="domain" description="Protein kinase" evidence="9">
    <location>
        <begin position="54"/>
        <end position="316"/>
    </location>
</feature>
<keyword evidence="2 7" id="KW-0547">Nucleotide-binding</keyword>
<dbReference type="GO" id="GO:0004708">
    <property type="term" value="F:MAP kinase kinase activity"/>
    <property type="evidence" value="ECO:0007669"/>
    <property type="project" value="UniProtKB-EC"/>
</dbReference>
<dbReference type="SUPFAM" id="SSF56112">
    <property type="entry name" value="Protein kinase-like (PK-like)"/>
    <property type="match status" value="1"/>
</dbReference>
<dbReference type="AlphaFoldDB" id="A0A165F072"/>
<dbReference type="PROSITE" id="PS50011">
    <property type="entry name" value="PROTEIN_KINASE_DOM"/>
    <property type="match status" value="1"/>
</dbReference>
<protein>
    <recommendedName>
        <fullName evidence="6">mitogen-activated protein kinase kinase</fullName>
        <ecNumber evidence="6">2.7.12.2</ecNumber>
    </recommendedName>
</protein>
<gene>
    <name evidence="10" type="ORF">EXIGLDRAFT_619880</name>
</gene>
<dbReference type="PROSITE" id="PS00108">
    <property type="entry name" value="PROTEIN_KINASE_ST"/>
    <property type="match status" value="1"/>
</dbReference>
<dbReference type="FunFam" id="1.10.510.10:FF:000263">
    <property type="entry name" value="MAP kinase skh1/pek1"/>
    <property type="match status" value="1"/>
</dbReference>
<dbReference type="OrthoDB" id="10252354at2759"/>
<dbReference type="InterPro" id="IPR008271">
    <property type="entry name" value="Ser/Thr_kinase_AS"/>
</dbReference>
<dbReference type="STRING" id="1314781.A0A165F072"/>
<dbReference type="Pfam" id="PF00069">
    <property type="entry name" value="Pkinase"/>
    <property type="match status" value="1"/>
</dbReference>
<dbReference type="PANTHER" id="PTHR48013:SF6">
    <property type="entry name" value="MAP KINASE KINASE MKK1_SSP32-RELATED"/>
    <property type="match status" value="1"/>
</dbReference>
<organism evidence="10 11">
    <name type="scientific">Exidia glandulosa HHB12029</name>
    <dbReference type="NCBI Taxonomy" id="1314781"/>
    <lineage>
        <taxon>Eukaryota</taxon>
        <taxon>Fungi</taxon>
        <taxon>Dikarya</taxon>
        <taxon>Basidiomycota</taxon>
        <taxon>Agaricomycotina</taxon>
        <taxon>Agaricomycetes</taxon>
        <taxon>Auriculariales</taxon>
        <taxon>Exidiaceae</taxon>
        <taxon>Exidia</taxon>
    </lineage>
</organism>
<evidence type="ECO:0000256" key="6">
    <source>
        <dbReference type="ARBA" id="ARBA00038999"/>
    </source>
</evidence>
<evidence type="ECO:0000313" key="11">
    <source>
        <dbReference type="Proteomes" id="UP000077266"/>
    </source>
</evidence>
<dbReference type="InterPro" id="IPR000719">
    <property type="entry name" value="Prot_kinase_dom"/>
</dbReference>
<dbReference type="EC" id="2.7.12.2" evidence="6"/>
<evidence type="ECO:0000256" key="8">
    <source>
        <dbReference type="RuleBase" id="RU000304"/>
    </source>
</evidence>
<name>A0A165F072_EXIGL</name>
<keyword evidence="3 10" id="KW-0418">Kinase</keyword>
<evidence type="ECO:0000256" key="5">
    <source>
        <dbReference type="ARBA" id="ARBA00038035"/>
    </source>
</evidence>
<dbReference type="InParanoid" id="A0A165F072"/>
<dbReference type="EMBL" id="KV426108">
    <property type="protein sequence ID" value="KZV88073.1"/>
    <property type="molecule type" value="Genomic_DNA"/>
</dbReference>
<dbReference type="InterPro" id="IPR017441">
    <property type="entry name" value="Protein_kinase_ATP_BS"/>
</dbReference>
<keyword evidence="4 7" id="KW-0067">ATP-binding</keyword>
<keyword evidence="8" id="KW-0723">Serine/threonine-protein kinase</keyword>
<dbReference type="GO" id="GO:0005524">
    <property type="term" value="F:ATP binding"/>
    <property type="evidence" value="ECO:0007669"/>
    <property type="project" value="UniProtKB-UniRule"/>
</dbReference>
<dbReference type="PROSITE" id="PS00107">
    <property type="entry name" value="PROTEIN_KINASE_ATP"/>
    <property type="match status" value="1"/>
</dbReference>
<dbReference type="Gene3D" id="3.30.200.20">
    <property type="entry name" value="Phosphorylase Kinase, domain 1"/>
    <property type="match status" value="1"/>
</dbReference>
<keyword evidence="1" id="KW-0808">Transferase</keyword>
<dbReference type="Proteomes" id="UP000077266">
    <property type="component" value="Unassembled WGS sequence"/>
</dbReference>
<evidence type="ECO:0000256" key="1">
    <source>
        <dbReference type="ARBA" id="ARBA00022679"/>
    </source>
</evidence>
<comment type="similarity">
    <text evidence="5">Belongs to the protein kinase superfamily. STE Ser/Thr protein kinase family. MAP kinase kinase subfamily.</text>
</comment>
<evidence type="ECO:0000313" key="10">
    <source>
        <dbReference type="EMBL" id="KZV88073.1"/>
    </source>
</evidence>
<proteinExistence type="inferred from homology"/>
<dbReference type="PANTHER" id="PTHR48013">
    <property type="entry name" value="DUAL SPECIFICITY MITOGEN-ACTIVATED PROTEIN KINASE KINASE 5-RELATED"/>
    <property type="match status" value="1"/>
</dbReference>